<dbReference type="SUPFAM" id="SSF56112">
    <property type="entry name" value="Protein kinase-like (PK-like)"/>
    <property type="match status" value="1"/>
</dbReference>
<dbReference type="GO" id="GO:0004674">
    <property type="term" value="F:protein serine/threonine kinase activity"/>
    <property type="evidence" value="ECO:0007669"/>
    <property type="project" value="UniProtKB-KW"/>
</dbReference>
<evidence type="ECO:0000313" key="8">
    <source>
        <dbReference type="Proteomes" id="UP001139353"/>
    </source>
</evidence>
<keyword evidence="1" id="KW-0808">Transferase</keyword>
<feature type="domain" description="Protein kinase" evidence="6">
    <location>
        <begin position="83"/>
        <end position="356"/>
    </location>
</feature>
<keyword evidence="8" id="KW-1185">Reference proteome</keyword>
<dbReference type="PANTHER" id="PTHR43289">
    <property type="entry name" value="MITOGEN-ACTIVATED PROTEIN KINASE KINASE KINASE 20-RELATED"/>
    <property type="match status" value="1"/>
</dbReference>
<protein>
    <submittedName>
        <fullName evidence="7">Serine/threonine protein kinase</fullName>
    </submittedName>
</protein>
<dbReference type="InterPro" id="IPR017441">
    <property type="entry name" value="Protein_kinase_ATP_BS"/>
</dbReference>
<dbReference type="InterPro" id="IPR011990">
    <property type="entry name" value="TPR-like_helical_dom_sf"/>
</dbReference>
<evidence type="ECO:0000256" key="2">
    <source>
        <dbReference type="ARBA" id="ARBA00022741"/>
    </source>
</evidence>
<accession>A0A9X1YIQ2</accession>
<dbReference type="PROSITE" id="PS50011">
    <property type="entry name" value="PROTEIN_KINASE_DOM"/>
    <property type="match status" value="1"/>
</dbReference>
<dbReference type="Gene3D" id="3.30.200.20">
    <property type="entry name" value="Phosphorylase Kinase, domain 1"/>
    <property type="match status" value="1"/>
</dbReference>
<dbReference type="InterPro" id="IPR008271">
    <property type="entry name" value="Ser/Thr_kinase_AS"/>
</dbReference>
<dbReference type="InterPro" id="IPR000719">
    <property type="entry name" value="Prot_kinase_dom"/>
</dbReference>
<evidence type="ECO:0000256" key="5">
    <source>
        <dbReference type="PROSITE-ProRule" id="PRU10141"/>
    </source>
</evidence>
<dbReference type="PROSITE" id="PS00108">
    <property type="entry name" value="PROTEIN_KINASE_ST"/>
    <property type="match status" value="1"/>
</dbReference>
<dbReference type="Pfam" id="PF00069">
    <property type="entry name" value="Pkinase"/>
    <property type="match status" value="1"/>
</dbReference>
<dbReference type="InterPro" id="IPR011009">
    <property type="entry name" value="Kinase-like_dom_sf"/>
</dbReference>
<comment type="caution">
    <text evidence="7">The sequence shown here is derived from an EMBL/GenBank/DDBJ whole genome shotgun (WGS) entry which is preliminary data.</text>
</comment>
<dbReference type="PROSITE" id="PS00107">
    <property type="entry name" value="PROTEIN_KINASE_ATP"/>
    <property type="match status" value="1"/>
</dbReference>
<evidence type="ECO:0000313" key="7">
    <source>
        <dbReference type="EMBL" id="MCK9686457.1"/>
    </source>
</evidence>
<dbReference type="EMBL" id="JAJLJH010000002">
    <property type="protein sequence ID" value="MCK9686457.1"/>
    <property type="molecule type" value="Genomic_DNA"/>
</dbReference>
<feature type="binding site" evidence="5">
    <location>
        <position position="114"/>
    </location>
    <ligand>
        <name>ATP</name>
        <dbReference type="ChEBI" id="CHEBI:30616"/>
    </ligand>
</feature>
<dbReference type="Gene3D" id="1.10.510.10">
    <property type="entry name" value="Transferase(Phosphotransferase) domain 1"/>
    <property type="match status" value="1"/>
</dbReference>
<proteinExistence type="predicted"/>
<gene>
    <name evidence="7" type="ORF">LPC04_12135</name>
</gene>
<evidence type="ECO:0000256" key="3">
    <source>
        <dbReference type="ARBA" id="ARBA00022777"/>
    </source>
</evidence>
<dbReference type="RefSeq" id="WP_275682481.1">
    <property type="nucleotide sequence ID" value="NZ_JAJLJH010000002.1"/>
</dbReference>
<keyword evidence="2 5" id="KW-0547">Nucleotide-binding</keyword>
<organism evidence="7 8">
    <name type="scientific">Scleromatobacter humisilvae</name>
    <dbReference type="NCBI Taxonomy" id="2897159"/>
    <lineage>
        <taxon>Bacteria</taxon>
        <taxon>Pseudomonadati</taxon>
        <taxon>Pseudomonadota</taxon>
        <taxon>Betaproteobacteria</taxon>
        <taxon>Burkholderiales</taxon>
        <taxon>Sphaerotilaceae</taxon>
        <taxon>Scleromatobacter</taxon>
    </lineage>
</organism>
<dbReference type="GO" id="GO:0005524">
    <property type="term" value="F:ATP binding"/>
    <property type="evidence" value="ECO:0007669"/>
    <property type="project" value="UniProtKB-UniRule"/>
</dbReference>
<evidence type="ECO:0000256" key="4">
    <source>
        <dbReference type="ARBA" id="ARBA00022840"/>
    </source>
</evidence>
<keyword evidence="4 5" id="KW-0067">ATP-binding</keyword>
<sequence length="978" mass="106333">MTIPASDLSLLSELLDAALELDPAELEPWLSALPPARRHLAPRLRDMLAEARSTRGGAFLRHSPQLEAADEAVAHPGDRVGPYRLLREIGRGGMGSVWLAERADGSFQRQVAIKLPRLSWGAGLAERMAREREIGARLEHPAIARLYDAGVDERGRPFLALEYIDGQPVDTWCEAHDLPVRARLRLFAQIARAVSYAHGRLVVHRDLKPSNVLVSTDGQAHLLDFGIAKLLQEATGNAPGLTQEQGRVLTPQYASPEQIAGDAVTVQSDVYSLGVLLYELLTGQLPHAPRRPTLGAVEDAILEGDARPASSRTSDKAVARALRGEVDAILDKAMQRDPARRYPTVDALTQDIERHLNGETVLARPAGPIYRWRKAARRHWVVLTAASAVTAAVLSGSGVALVQAQRANAEAERARLVNEFVVEMFNTHAGSEGSLAQIPAQALLERGARQIDSKFAGQPLLQAQLYGVVSQMYFNLSAFEMAVDFGTRQVEALSSAGERGRPLAVATLSLGESLIDLWRWGDAEVRLRRAIALAADDPELLVRAHAQLAFVLAAGQGRVDAGGKELDAAEALMAHHAVPALARANALFVRGLWLSDGKGQIDKSIPLFDEAIRLALEAEGPTSRTAMHARTTLGAQLTFAYRSEQAKPYVDAALAAMRSVGGPDDARAAVEESRFASWMYTFDGARRFADVVATVARDRAALQSRSWTVPPHVLAEMDLHLGLAYMRWGDYVRGRVLMTRAFPICMEHAERGLARNMCLGHAVVAATWAGASAEADEISNRILSENRALYTGNDLAWAYEQRAIALMHERRYDEAQAVLDAFDALPGVTPPRDDGAATQDHDRDEARLVVALERGRFDDVLNLTERRHLKADQRYDDEAFVARASALCGRSRFDEGLALFAQSLPRLARDRSDANPRVAYWRARMGLCALAAGHARLARVASAMASAAIAGQTAISAHLRAPVAQLKARIAGEKPASP</sequence>
<name>A0A9X1YIQ2_9BURK</name>
<evidence type="ECO:0000256" key="1">
    <source>
        <dbReference type="ARBA" id="ARBA00022679"/>
    </source>
</evidence>
<dbReference type="PANTHER" id="PTHR43289:SF34">
    <property type="entry name" value="SERINE_THREONINE-PROTEIN KINASE YBDM-RELATED"/>
    <property type="match status" value="1"/>
</dbReference>
<dbReference type="AlphaFoldDB" id="A0A9X1YIQ2"/>
<dbReference type="SMART" id="SM00220">
    <property type="entry name" value="S_TKc"/>
    <property type="match status" value="1"/>
</dbReference>
<reference evidence="7" key="1">
    <citation type="submission" date="2021-11" db="EMBL/GenBank/DDBJ databases">
        <title>BS-T2-15 a new species belonging to the Comamonadaceae family isolated from the soil of a French oak forest.</title>
        <authorList>
            <person name="Mieszkin S."/>
            <person name="Alain K."/>
        </authorList>
    </citation>
    <scope>NUCLEOTIDE SEQUENCE</scope>
    <source>
        <strain evidence="7">BS-T2-15</strain>
    </source>
</reference>
<evidence type="ECO:0000259" key="6">
    <source>
        <dbReference type="PROSITE" id="PS50011"/>
    </source>
</evidence>
<dbReference type="Gene3D" id="1.25.40.10">
    <property type="entry name" value="Tetratricopeptide repeat domain"/>
    <property type="match status" value="1"/>
</dbReference>
<dbReference type="CDD" id="cd14014">
    <property type="entry name" value="STKc_PknB_like"/>
    <property type="match status" value="1"/>
</dbReference>
<dbReference type="SUPFAM" id="SSF48452">
    <property type="entry name" value="TPR-like"/>
    <property type="match status" value="1"/>
</dbReference>
<dbReference type="Proteomes" id="UP001139353">
    <property type="component" value="Unassembled WGS sequence"/>
</dbReference>
<keyword evidence="7" id="KW-0723">Serine/threonine-protein kinase</keyword>
<keyword evidence="3 7" id="KW-0418">Kinase</keyword>